<dbReference type="EMBL" id="PVNK01000169">
    <property type="protein sequence ID" value="PRP95490.1"/>
    <property type="molecule type" value="Genomic_DNA"/>
</dbReference>
<evidence type="ECO:0000313" key="2">
    <source>
        <dbReference type="Proteomes" id="UP000237968"/>
    </source>
</evidence>
<dbReference type="AlphaFoldDB" id="A0A2S9XRX3"/>
<protein>
    <submittedName>
        <fullName evidence="1">Uncharacterized protein</fullName>
    </submittedName>
</protein>
<comment type="caution">
    <text evidence="1">The sequence shown here is derived from an EMBL/GenBank/DDBJ whole genome shotgun (WGS) entry which is preliminary data.</text>
</comment>
<sequence length="155" mass="16777">MAALRSSLGLGFVLLVLLVLLVGAQAHAYADEGEGDARPGTELITAQVQALETPAVEPGQRGELSLVLLEAPERDLPLAVRVDDSALELVENRLGWSAVVDALALQPRVRVPFTAPAEPGRYEVRASVDYSVCSPRWCRTKRGELRWSVLVSPPR</sequence>
<dbReference type="RefSeq" id="WP_106393163.1">
    <property type="nucleotide sequence ID" value="NZ_PVNK01000169.1"/>
</dbReference>
<evidence type="ECO:0000313" key="1">
    <source>
        <dbReference type="EMBL" id="PRP95490.1"/>
    </source>
</evidence>
<name>A0A2S9XRX3_9BACT</name>
<organism evidence="1 2">
    <name type="scientific">Enhygromyxa salina</name>
    <dbReference type="NCBI Taxonomy" id="215803"/>
    <lineage>
        <taxon>Bacteria</taxon>
        <taxon>Pseudomonadati</taxon>
        <taxon>Myxococcota</taxon>
        <taxon>Polyangia</taxon>
        <taxon>Nannocystales</taxon>
        <taxon>Nannocystaceae</taxon>
        <taxon>Enhygromyxa</taxon>
    </lineage>
</organism>
<reference evidence="1 2" key="1">
    <citation type="submission" date="2018-03" db="EMBL/GenBank/DDBJ databases">
        <title>Draft Genome Sequences of the Obligatory Marine Myxobacteria Enhygromyxa salina SWB005.</title>
        <authorList>
            <person name="Poehlein A."/>
            <person name="Moghaddam J.A."/>
            <person name="Harms H."/>
            <person name="Alanjari M."/>
            <person name="Koenig G.M."/>
            <person name="Daniel R."/>
            <person name="Schaeberle T.F."/>
        </authorList>
    </citation>
    <scope>NUCLEOTIDE SEQUENCE [LARGE SCALE GENOMIC DNA]</scope>
    <source>
        <strain evidence="1 2">SWB005</strain>
    </source>
</reference>
<accession>A0A2S9XRX3</accession>
<gene>
    <name evidence="1" type="ORF">ENSA5_38420</name>
</gene>
<keyword evidence="2" id="KW-1185">Reference proteome</keyword>
<dbReference type="OrthoDB" id="5382157at2"/>
<dbReference type="Proteomes" id="UP000237968">
    <property type="component" value="Unassembled WGS sequence"/>
</dbReference>
<proteinExistence type="predicted"/>